<evidence type="ECO:0000256" key="3">
    <source>
        <dbReference type="ARBA" id="ARBA00022737"/>
    </source>
</evidence>
<evidence type="ECO:0000256" key="4">
    <source>
        <dbReference type="ARBA" id="ARBA00022837"/>
    </source>
</evidence>
<keyword evidence="3" id="KW-0677">Repeat</keyword>
<comment type="caution">
    <text evidence="9">The sequence shown here is derived from an EMBL/GenBank/DDBJ whole genome shotgun (WGS) entry which is preliminary data.</text>
</comment>
<keyword evidence="5" id="KW-1133">Transmembrane helix</keyword>
<dbReference type="SMART" id="SM00112">
    <property type="entry name" value="CA"/>
    <property type="match status" value="4"/>
</dbReference>
<accession>A0A6A4WJR5</accession>
<dbReference type="Pfam" id="PF00028">
    <property type="entry name" value="Cadherin"/>
    <property type="match status" value="3"/>
</dbReference>
<dbReference type="InterPro" id="IPR020894">
    <property type="entry name" value="Cadherin_CS"/>
</dbReference>
<dbReference type="PANTHER" id="PTHR24026:SF126">
    <property type="entry name" value="PROTOCADHERIN FAT 4"/>
    <property type="match status" value="1"/>
</dbReference>
<evidence type="ECO:0000256" key="6">
    <source>
        <dbReference type="ARBA" id="ARBA00023136"/>
    </source>
</evidence>
<evidence type="ECO:0000256" key="2">
    <source>
        <dbReference type="ARBA" id="ARBA00022692"/>
    </source>
</evidence>
<evidence type="ECO:0000313" key="9">
    <source>
        <dbReference type="EMBL" id="KAF0306363.1"/>
    </source>
</evidence>
<feature type="domain" description="Cadherin" evidence="8">
    <location>
        <begin position="100"/>
        <end position="241"/>
    </location>
</feature>
<evidence type="ECO:0000259" key="8">
    <source>
        <dbReference type="PROSITE" id="PS50268"/>
    </source>
</evidence>
<dbReference type="PROSITE" id="PS50268">
    <property type="entry name" value="CADHERIN_2"/>
    <property type="match status" value="4"/>
</dbReference>
<proteinExistence type="predicted"/>
<reference evidence="9 10" key="1">
    <citation type="submission" date="2019-07" db="EMBL/GenBank/DDBJ databases">
        <title>Draft genome assembly of a fouling barnacle, Amphibalanus amphitrite (Darwin, 1854): The first reference genome for Thecostraca.</title>
        <authorList>
            <person name="Kim W."/>
        </authorList>
    </citation>
    <scope>NUCLEOTIDE SEQUENCE [LARGE SCALE GENOMIC DNA]</scope>
    <source>
        <strain evidence="9">SNU_AA5</strain>
        <tissue evidence="9">Soma without cirri and trophi</tissue>
    </source>
</reference>
<feature type="domain" description="Cadherin" evidence="8">
    <location>
        <begin position="243"/>
        <end position="350"/>
    </location>
</feature>
<keyword evidence="4 7" id="KW-0106">Calcium</keyword>
<gene>
    <name evidence="9" type="primary">Cad89D_0</name>
    <name evidence="9" type="ORF">FJT64_022068</name>
</gene>
<dbReference type="GO" id="GO:0005886">
    <property type="term" value="C:plasma membrane"/>
    <property type="evidence" value="ECO:0007669"/>
    <property type="project" value="UniProtKB-SubCell"/>
</dbReference>
<dbReference type="OrthoDB" id="6252479at2759"/>
<dbReference type="Gene3D" id="2.60.40.60">
    <property type="entry name" value="Cadherins"/>
    <property type="match status" value="5"/>
</dbReference>
<dbReference type="GO" id="GO:0007156">
    <property type="term" value="P:homophilic cell adhesion via plasma membrane adhesion molecules"/>
    <property type="evidence" value="ECO:0007669"/>
    <property type="project" value="InterPro"/>
</dbReference>
<dbReference type="AlphaFoldDB" id="A0A6A4WJR5"/>
<evidence type="ECO:0000256" key="7">
    <source>
        <dbReference type="PROSITE-ProRule" id="PRU00043"/>
    </source>
</evidence>
<dbReference type="SUPFAM" id="SSF49313">
    <property type="entry name" value="Cadherin-like"/>
    <property type="match status" value="4"/>
</dbReference>
<keyword evidence="2" id="KW-0812">Transmembrane</keyword>
<protein>
    <submittedName>
        <fullName evidence="9">Cadherin-89D</fullName>
    </submittedName>
</protein>
<keyword evidence="6" id="KW-0472">Membrane</keyword>
<dbReference type="InterPro" id="IPR002126">
    <property type="entry name" value="Cadherin-like_dom"/>
</dbReference>
<dbReference type="Proteomes" id="UP000440578">
    <property type="component" value="Unassembled WGS sequence"/>
</dbReference>
<dbReference type="PROSITE" id="PS00232">
    <property type="entry name" value="CADHERIN_1"/>
    <property type="match status" value="2"/>
</dbReference>
<sequence length="511" mass="56328">MRTLDLPLRTEPSILAYDADLAIDQPLQYGIVSGNSGGHFSIDRETGRLTLVRTFDRERLDQDEVSLMIEAWQTDDRSRSARAEVKVKVTDLNDNRPDFAVDRYNISIIENLLRGFSIVQVQATDPDEGDNARFTLTVPQGDNTHFNNPPQGDNGRFTYRLEDPSGAFGLDPTTGWLTVVDQTRLDRETRPLLQLDIFADELRPNVLDERWEEMEGERGEVKSMTSVMINLLDSNDNNPQFEPTNTYQFVVEGNSSVGSVIGQVSATDPDEAGNGRVRFSFENSTLADGGAAFSVSAESGELVQRRALPAGPYVLFVRAEDSPESRGQTRSALAVVTVLVRPRNVRPPSVSAGQRLWVGKDVTPGSRLGQLTAVDPDGDSLTFRLRNGTELFEMEEGTGVIRVVSPLNDTAQTKYTLGVDVTDGTHLTAATIEIIIVPDNAEEAFESASYSFEVEENLSNLTIGSLLNGTFATNDIFEAKILNPSLNETFEVTKKGELRLLKPLDFEVSQT</sequence>
<evidence type="ECO:0000256" key="5">
    <source>
        <dbReference type="ARBA" id="ARBA00022989"/>
    </source>
</evidence>
<name>A0A6A4WJR5_AMPAM</name>
<dbReference type="CDD" id="cd11304">
    <property type="entry name" value="Cadherin_repeat"/>
    <property type="match status" value="4"/>
</dbReference>
<comment type="subcellular location">
    <subcellularLocation>
        <location evidence="1">Membrane</location>
    </subcellularLocation>
</comment>
<dbReference type="InterPro" id="IPR015919">
    <property type="entry name" value="Cadherin-like_sf"/>
</dbReference>
<keyword evidence="10" id="KW-1185">Reference proteome</keyword>
<evidence type="ECO:0000256" key="1">
    <source>
        <dbReference type="ARBA" id="ARBA00004370"/>
    </source>
</evidence>
<dbReference type="GO" id="GO:0005509">
    <property type="term" value="F:calcium ion binding"/>
    <property type="evidence" value="ECO:0007669"/>
    <property type="project" value="UniProtKB-UniRule"/>
</dbReference>
<feature type="domain" description="Cadherin" evidence="8">
    <location>
        <begin position="14"/>
        <end position="99"/>
    </location>
</feature>
<dbReference type="EMBL" id="VIIS01000673">
    <property type="protein sequence ID" value="KAF0306363.1"/>
    <property type="molecule type" value="Genomic_DNA"/>
</dbReference>
<feature type="domain" description="Cadherin" evidence="8">
    <location>
        <begin position="358"/>
        <end position="445"/>
    </location>
</feature>
<organism evidence="9 10">
    <name type="scientific">Amphibalanus amphitrite</name>
    <name type="common">Striped barnacle</name>
    <name type="synonym">Balanus amphitrite</name>
    <dbReference type="NCBI Taxonomy" id="1232801"/>
    <lineage>
        <taxon>Eukaryota</taxon>
        <taxon>Metazoa</taxon>
        <taxon>Ecdysozoa</taxon>
        <taxon>Arthropoda</taxon>
        <taxon>Crustacea</taxon>
        <taxon>Multicrustacea</taxon>
        <taxon>Cirripedia</taxon>
        <taxon>Thoracica</taxon>
        <taxon>Thoracicalcarea</taxon>
        <taxon>Balanomorpha</taxon>
        <taxon>Balanoidea</taxon>
        <taxon>Balanidae</taxon>
        <taxon>Amphibalaninae</taxon>
        <taxon>Amphibalanus</taxon>
    </lineage>
</organism>
<dbReference type="PRINTS" id="PR00205">
    <property type="entry name" value="CADHERIN"/>
</dbReference>
<dbReference type="PANTHER" id="PTHR24026">
    <property type="entry name" value="FAT ATYPICAL CADHERIN-RELATED"/>
    <property type="match status" value="1"/>
</dbReference>
<evidence type="ECO:0000313" key="10">
    <source>
        <dbReference type="Proteomes" id="UP000440578"/>
    </source>
</evidence>